<sequence>MSSRYDFVINEKDMGLNVVGKNGRTDYVEKASFSLELLQHIDAGHHKSGFRCRVYCSLREESRIQRALSGGPGKFLEDLNVTFGSGVLTLEFEGNEFKAFMRWLMNNYFRKCRFAGLNETFKAASCIGRQPNTDVWVLGETLQLSGDGTITSSDRSSIMWIQEVFDIEESRKRNIIGCAPTVRLPLSGLALHDIINSLIKTVHDNTMAAIFTIAGMLLGLHYEDIMDTLGFCPLPVVCGTNRLGKTKSAKAALSLIGNGGSFYSAVKDRFIPRLCSRSSLPPVLDDIKKPKQVEEIAVAFYNRGKDGTCFFESTPRTCPILTVNWEVLDALQKDPRVFGRLVLIPFLEGRRSPNGVDAQQRAEIESEEVFGRASSAVGMLVGLSQNIDHIARTRVKEVASTLIKSIPEMDDRCAKNYAILISLAEKVIEMAEIEGLEPGLAVRYFKSIVYPKAVCEYQVDTSRDYAEETTDSDEPLIVTLLMKCLHTHKIPIPQMLTCVNPKVNFKMKASGLEQQHKGVAVALKWLLPLVRQFGGSHPSEDKIRQEIRTLSIGEGSGKKKQYFNQRPNGVSITRGAGGVEVVSRSCVVIKQRCFGTESLTTFCEERDSQHVPITATTGAAANVTGTAGAPANDTGTAGAAANDMCTAGAAANDTGTAGAAANDTGTAGAAANDTGTAGAAANDTGTAGAAANDMCTAGAAANDTGTAGAAANDMCTAGAAANGMCTAGAAANGRSSSQRHVHSRSSSKRERATANNTCTPGAAANDFSEGAATTTWS</sequence>
<feature type="region of interest" description="Disordered" evidence="1">
    <location>
        <begin position="730"/>
        <end position="777"/>
    </location>
</feature>
<evidence type="ECO:0000313" key="2">
    <source>
        <dbReference type="EMBL" id="KAJ7354921.1"/>
    </source>
</evidence>
<dbReference type="AlphaFoldDB" id="A0A9W9YK97"/>
<dbReference type="Proteomes" id="UP001163046">
    <property type="component" value="Unassembled WGS sequence"/>
</dbReference>
<reference evidence="2" key="1">
    <citation type="submission" date="2023-01" db="EMBL/GenBank/DDBJ databases">
        <title>Genome assembly of the deep-sea coral Lophelia pertusa.</title>
        <authorList>
            <person name="Herrera S."/>
            <person name="Cordes E."/>
        </authorList>
    </citation>
    <scope>NUCLEOTIDE SEQUENCE</scope>
    <source>
        <strain evidence="2">USNM1676648</strain>
        <tissue evidence="2">Polyp</tissue>
    </source>
</reference>
<evidence type="ECO:0008006" key="4">
    <source>
        <dbReference type="Google" id="ProtNLM"/>
    </source>
</evidence>
<proteinExistence type="predicted"/>
<gene>
    <name evidence="2" type="ORF">OS493_029030</name>
</gene>
<comment type="caution">
    <text evidence="2">The sequence shown here is derived from an EMBL/GenBank/DDBJ whole genome shotgun (WGS) entry which is preliminary data.</text>
</comment>
<name>A0A9W9YK97_9CNID</name>
<dbReference type="EMBL" id="MU827330">
    <property type="protein sequence ID" value="KAJ7354921.1"/>
    <property type="molecule type" value="Genomic_DNA"/>
</dbReference>
<organism evidence="2 3">
    <name type="scientific">Desmophyllum pertusum</name>
    <dbReference type="NCBI Taxonomy" id="174260"/>
    <lineage>
        <taxon>Eukaryota</taxon>
        <taxon>Metazoa</taxon>
        <taxon>Cnidaria</taxon>
        <taxon>Anthozoa</taxon>
        <taxon>Hexacorallia</taxon>
        <taxon>Scleractinia</taxon>
        <taxon>Caryophylliina</taxon>
        <taxon>Caryophylliidae</taxon>
        <taxon>Desmophyllum</taxon>
    </lineage>
</organism>
<keyword evidence="3" id="KW-1185">Reference proteome</keyword>
<evidence type="ECO:0000256" key="1">
    <source>
        <dbReference type="SAM" id="MobiDB-lite"/>
    </source>
</evidence>
<evidence type="ECO:0000313" key="3">
    <source>
        <dbReference type="Proteomes" id="UP001163046"/>
    </source>
</evidence>
<feature type="compositionally biased region" description="Basic residues" evidence="1">
    <location>
        <begin position="737"/>
        <end position="746"/>
    </location>
</feature>
<dbReference type="OrthoDB" id="5987693at2759"/>
<accession>A0A9W9YK97</accession>
<protein>
    <recommendedName>
        <fullName evidence="4">DUF927 domain-containing protein</fullName>
    </recommendedName>
</protein>